<gene>
    <name evidence="1" type="ORF">PLEPLA_LOCUS17532</name>
</gene>
<sequence>MIWRSSGVKTRLYRLVDELNSQQEADHLTDLIPQHQVSIVPCSVVQVRATPLQYGTGYWSPDQVPRTSQESLDELDHYEGTLCGTQCRRSQKKVHHHSQYPGQQTCWGSTHASRCHSMEGTRLM</sequence>
<accession>A0A9N7UFY4</accession>
<dbReference type="EMBL" id="CADEAL010001148">
    <property type="protein sequence ID" value="CAB1429554.1"/>
    <property type="molecule type" value="Genomic_DNA"/>
</dbReference>
<name>A0A9N7UFY4_PLEPL</name>
<proteinExistence type="predicted"/>
<protein>
    <submittedName>
        <fullName evidence="1">Uncharacterized protein</fullName>
    </submittedName>
</protein>
<keyword evidence="2" id="KW-1185">Reference proteome</keyword>
<dbReference type="Proteomes" id="UP001153269">
    <property type="component" value="Unassembled WGS sequence"/>
</dbReference>
<comment type="caution">
    <text evidence="1">The sequence shown here is derived from an EMBL/GenBank/DDBJ whole genome shotgun (WGS) entry which is preliminary data.</text>
</comment>
<evidence type="ECO:0000313" key="2">
    <source>
        <dbReference type="Proteomes" id="UP001153269"/>
    </source>
</evidence>
<dbReference type="AlphaFoldDB" id="A0A9N7UFY4"/>
<organism evidence="1 2">
    <name type="scientific">Pleuronectes platessa</name>
    <name type="common">European plaice</name>
    <dbReference type="NCBI Taxonomy" id="8262"/>
    <lineage>
        <taxon>Eukaryota</taxon>
        <taxon>Metazoa</taxon>
        <taxon>Chordata</taxon>
        <taxon>Craniata</taxon>
        <taxon>Vertebrata</taxon>
        <taxon>Euteleostomi</taxon>
        <taxon>Actinopterygii</taxon>
        <taxon>Neopterygii</taxon>
        <taxon>Teleostei</taxon>
        <taxon>Neoteleostei</taxon>
        <taxon>Acanthomorphata</taxon>
        <taxon>Carangaria</taxon>
        <taxon>Pleuronectiformes</taxon>
        <taxon>Pleuronectoidei</taxon>
        <taxon>Pleuronectidae</taxon>
        <taxon>Pleuronectes</taxon>
    </lineage>
</organism>
<reference evidence="1" key="1">
    <citation type="submission" date="2020-03" db="EMBL/GenBank/DDBJ databases">
        <authorList>
            <person name="Weist P."/>
        </authorList>
    </citation>
    <scope>NUCLEOTIDE SEQUENCE</scope>
</reference>
<evidence type="ECO:0000313" key="1">
    <source>
        <dbReference type="EMBL" id="CAB1429554.1"/>
    </source>
</evidence>